<sequence length="97" mass="10316">LRPSAIATAALPGSSVPTLNPSTSTVESPLDLSCRSGNGSFIEERDNPVVCEHSNADTDSCRKRAATAALIRVPLAHGFLFPLLFMKKKTCLASLFK</sequence>
<proteinExistence type="predicted"/>
<dbReference type="AlphaFoldDB" id="A0A183DMJ8"/>
<organism evidence="1">
    <name type="scientific">Gongylonema pulchrum</name>
    <dbReference type="NCBI Taxonomy" id="637853"/>
    <lineage>
        <taxon>Eukaryota</taxon>
        <taxon>Metazoa</taxon>
        <taxon>Ecdysozoa</taxon>
        <taxon>Nematoda</taxon>
        <taxon>Chromadorea</taxon>
        <taxon>Rhabditida</taxon>
        <taxon>Spirurina</taxon>
        <taxon>Spiruromorpha</taxon>
        <taxon>Spiruroidea</taxon>
        <taxon>Gongylonematidae</taxon>
        <taxon>Gongylonema</taxon>
    </lineage>
</organism>
<name>A0A183DMJ8_9BILA</name>
<protein>
    <submittedName>
        <fullName evidence="1">Ovule protein</fullName>
    </submittedName>
</protein>
<reference evidence="1" key="1">
    <citation type="submission" date="2016-06" db="UniProtKB">
        <authorList>
            <consortium name="WormBaseParasite"/>
        </authorList>
    </citation>
    <scope>IDENTIFICATION</scope>
</reference>
<accession>A0A183DMJ8</accession>
<dbReference type="WBParaSite" id="GPUH_0000995001-mRNA-1">
    <property type="protein sequence ID" value="GPUH_0000995001-mRNA-1"/>
    <property type="gene ID" value="GPUH_0000995001"/>
</dbReference>
<evidence type="ECO:0000313" key="1">
    <source>
        <dbReference type="WBParaSite" id="GPUH_0000995001-mRNA-1"/>
    </source>
</evidence>